<reference evidence="3 4" key="1">
    <citation type="submission" date="2019-02" db="EMBL/GenBank/DDBJ databases">
        <title>Deep-cultivation of Planctomycetes and their phenomic and genomic characterization uncovers novel biology.</title>
        <authorList>
            <person name="Wiegand S."/>
            <person name="Jogler M."/>
            <person name="Boedeker C."/>
            <person name="Pinto D."/>
            <person name="Vollmers J."/>
            <person name="Rivas-Marin E."/>
            <person name="Kohn T."/>
            <person name="Peeters S.H."/>
            <person name="Heuer A."/>
            <person name="Rast P."/>
            <person name="Oberbeckmann S."/>
            <person name="Bunk B."/>
            <person name="Jeske O."/>
            <person name="Meyerdierks A."/>
            <person name="Storesund J.E."/>
            <person name="Kallscheuer N."/>
            <person name="Luecker S."/>
            <person name="Lage O.M."/>
            <person name="Pohl T."/>
            <person name="Merkel B.J."/>
            <person name="Hornburger P."/>
            <person name="Mueller R.-W."/>
            <person name="Bruemmer F."/>
            <person name="Labrenz M."/>
            <person name="Spormann A.M."/>
            <person name="Op Den Camp H."/>
            <person name="Overmann J."/>
            <person name="Amann R."/>
            <person name="Jetten M.S.M."/>
            <person name="Mascher T."/>
            <person name="Medema M.H."/>
            <person name="Devos D.P."/>
            <person name="Kaster A.-K."/>
            <person name="Ovreas L."/>
            <person name="Rohde M."/>
            <person name="Galperin M.Y."/>
            <person name="Jogler C."/>
        </authorList>
    </citation>
    <scope>NUCLEOTIDE SEQUENCE [LARGE SCALE GENOMIC DNA]</scope>
    <source>
        <strain evidence="3 4">Pla108</strain>
    </source>
</reference>
<evidence type="ECO:0000313" key="4">
    <source>
        <dbReference type="Proteomes" id="UP000317421"/>
    </source>
</evidence>
<feature type="domain" description="GIY-YIG" evidence="1">
    <location>
        <begin position="68"/>
        <end position="121"/>
    </location>
</feature>
<dbReference type="Pfam" id="PF14267">
    <property type="entry name" value="DUF4357"/>
    <property type="match status" value="1"/>
</dbReference>
<keyword evidence="4" id="KW-1185">Reference proteome</keyword>
<dbReference type="RefSeq" id="WP_146444883.1">
    <property type="nucleotide sequence ID" value="NZ_SJPR01000002.1"/>
</dbReference>
<dbReference type="EMBL" id="SJPR01000002">
    <property type="protein sequence ID" value="TWT97995.1"/>
    <property type="molecule type" value="Genomic_DNA"/>
</dbReference>
<evidence type="ECO:0000259" key="2">
    <source>
        <dbReference type="Pfam" id="PF14267"/>
    </source>
</evidence>
<evidence type="ECO:0000313" key="3">
    <source>
        <dbReference type="EMBL" id="TWT97995.1"/>
    </source>
</evidence>
<evidence type="ECO:0000259" key="1">
    <source>
        <dbReference type="Pfam" id="PF01541"/>
    </source>
</evidence>
<dbReference type="CDD" id="cd10447">
    <property type="entry name" value="GIY-YIG_unchar_2"/>
    <property type="match status" value="1"/>
</dbReference>
<accession>A0A5C6AFN0</accession>
<feature type="domain" description="DUF4357" evidence="2">
    <location>
        <begin position="225"/>
        <end position="277"/>
    </location>
</feature>
<dbReference type="Proteomes" id="UP000317421">
    <property type="component" value="Unassembled WGS sequence"/>
</dbReference>
<proteinExistence type="predicted"/>
<dbReference type="OrthoDB" id="2656488at2"/>
<dbReference type="InterPro" id="IPR025579">
    <property type="entry name" value="DUF4357"/>
</dbReference>
<dbReference type="InterPro" id="IPR000305">
    <property type="entry name" value="GIY-YIG_endonuc"/>
</dbReference>
<dbReference type="Pfam" id="PF01541">
    <property type="entry name" value="GIY-YIG"/>
    <property type="match status" value="1"/>
</dbReference>
<comment type="caution">
    <text evidence="3">The sequence shown here is derived from an EMBL/GenBank/DDBJ whole genome shotgun (WGS) entry which is preliminary data.</text>
</comment>
<organism evidence="3 4">
    <name type="scientific">Botrimarina colliarenosi</name>
    <dbReference type="NCBI Taxonomy" id="2528001"/>
    <lineage>
        <taxon>Bacteria</taxon>
        <taxon>Pseudomonadati</taxon>
        <taxon>Planctomycetota</taxon>
        <taxon>Planctomycetia</taxon>
        <taxon>Pirellulales</taxon>
        <taxon>Lacipirellulaceae</taxon>
        <taxon>Botrimarina</taxon>
    </lineage>
</organism>
<dbReference type="AlphaFoldDB" id="A0A5C6AFN0"/>
<protein>
    <submittedName>
        <fullName evidence="3">GIY-YIG catalytic domain protein</fullName>
    </submittedName>
</protein>
<name>A0A5C6AFN0_9BACT</name>
<gene>
    <name evidence="3" type="ORF">Pla108_21500</name>
</gene>
<sequence>MSGRSQTIEIFLPDGEPRGVRLASITTRIVQVIQAPRTNLAAFLDRSEASRVALYFLVGTADGTPKPALYIGQTEDLRGRLRSHNSGKDFWNSVVAITSRTDSFTQVHVRYLEWYCIQKAAEAKRYELVNANGGGKPHIPEPLEADVLDAFETAATLLSTLGLPIFEPVVSAVATGATKRVFSCRGPNADGRGILVNDGFALIEGSICRRQPVPSAATLVSTTDEMIEAGLLAPIDAERLRLTEDYLCSSPSQAALIVLARKANGWTEWKDERGETLDAVYRQEAECDGVGPLTEFAK</sequence>